<dbReference type="Proteomes" id="UP000656077">
    <property type="component" value="Unassembled WGS sequence"/>
</dbReference>
<reference evidence="7" key="1">
    <citation type="submission" date="2019-12" db="EMBL/GenBank/DDBJ databases">
        <title>Microbes associate with the intestines of laboratory mice.</title>
        <authorList>
            <person name="Navarre W."/>
            <person name="Wong E."/>
        </authorList>
    </citation>
    <scope>NUCLEOTIDE SEQUENCE</scope>
    <source>
        <strain evidence="7">NM79_F5</strain>
    </source>
</reference>
<name>A0A964RJN3_9CLOT</name>
<evidence type="ECO:0000256" key="2">
    <source>
        <dbReference type="ARBA" id="ARBA00022692"/>
    </source>
</evidence>
<dbReference type="InterPro" id="IPR007016">
    <property type="entry name" value="O-antigen_ligase-rel_domated"/>
</dbReference>
<feature type="transmembrane region" description="Helical" evidence="5">
    <location>
        <begin position="239"/>
        <end position="257"/>
    </location>
</feature>
<evidence type="ECO:0000256" key="4">
    <source>
        <dbReference type="ARBA" id="ARBA00023136"/>
    </source>
</evidence>
<feature type="transmembrane region" description="Helical" evidence="5">
    <location>
        <begin position="12"/>
        <end position="30"/>
    </location>
</feature>
<keyword evidence="3 5" id="KW-1133">Transmembrane helix</keyword>
<feature type="transmembrane region" description="Helical" evidence="5">
    <location>
        <begin position="123"/>
        <end position="144"/>
    </location>
</feature>
<feature type="transmembrane region" description="Helical" evidence="5">
    <location>
        <begin position="585"/>
        <end position="603"/>
    </location>
</feature>
<dbReference type="PANTHER" id="PTHR37422:SF13">
    <property type="entry name" value="LIPOPOLYSACCHARIDE BIOSYNTHESIS PROTEIN PA4999-RELATED"/>
    <property type="match status" value="1"/>
</dbReference>
<feature type="transmembrane region" description="Helical" evidence="5">
    <location>
        <begin position="263"/>
        <end position="280"/>
    </location>
</feature>
<dbReference type="AlphaFoldDB" id="A0A964RJN3"/>
<organism evidence="7 8">
    <name type="scientific">Clostridium chromiireducens</name>
    <dbReference type="NCBI Taxonomy" id="225345"/>
    <lineage>
        <taxon>Bacteria</taxon>
        <taxon>Bacillati</taxon>
        <taxon>Bacillota</taxon>
        <taxon>Clostridia</taxon>
        <taxon>Eubacteriales</taxon>
        <taxon>Clostridiaceae</taxon>
        <taxon>Clostridium</taxon>
    </lineage>
</organism>
<feature type="transmembrane region" description="Helical" evidence="5">
    <location>
        <begin position="89"/>
        <end position="111"/>
    </location>
</feature>
<dbReference type="InterPro" id="IPR051533">
    <property type="entry name" value="WaaL-like"/>
</dbReference>
<evidence type="ECO:0000256" key="3">
    <source>
        <dbReference type="ARBA" id="ARBA00022989"/>
    </source>
</evidence>
<dbReference type="EMBL" id="WSRQ01000005">
    <property type="protein sequence ID" value="MVX62883.1"/>
    <property type="molecule type" value="Genomic_DNA"/>
</dbReference>
<keyword evidence="4 5" id="KW-0472">Membrane</keyword>
<dbReference type="GO" id="GO:0016020">
    <property type="term" value="C:membrane"/>
    <property type="evidence" value="ECO:0007669"/>
    <property type="project" value="UniProtKB-SubCell"/>
</dbReference>
<comment type="subcellular location">
    <subcellularLocation>
        <location evidence="1">Membrane</location>
        <topology evidence="1">Multi-pass membrane protein</topology>
    </subcellularLocation>
</comment>
<dbReference type="PANTHER" id="PTHR37422">
    <property type="entry name" value="TEICHURONIC ACID BIOSYNTHESIS PROTEIN TUAE"/>
    <property type="match status" value="1"/>
</dbReference>
<evidence type="ECO:0000313" key="7">
    <source>
        <dbReference type="EMBL" id="MVX62883.1"/>
    </source>
</evidence>
<feature type="transmembrane region" description="Helical" evidence="5">
    <location>
        <begin position="216"/>
        <end position="234"/>
    </location>
</feature>
<evidence type="ECO:0000256" key="5">
    <source>
        <dbReference type="SAM" id="Phobius"/>
    </source>
</evidence>
<accession>A0A964RJN3</accession>
<protein>
    <submittedName>
        <fullName evidence="7">O-antigen ligase domain-containing protein</fullName>
    </submittedName>
</protein>
<dbReference type="Pfam" id="PF04932">
    <property type="entry name" value="Wzy_C"/>
    <property type="match status" value="1"/>
</dbReference>
<feature type="transmembrane region" description="Helical" evidence="5">
    <location>
        <begin position="59"/>
        <end position="77"/>
    </location>
</feature>
<keyword evidence="2 5" id="KW-0812">Transmembrane</keyword>
<sequence length="613" mass="69503">MENLKTFFKKKNIDFFFPIAFILTIIPLIVRMTLVNSEQAVLDLFGTTAKTDLFSQRKAFLLILFCIILVCISIIFFKKIFKKKDNVVNSILIASAVFLLFTFLSTVFSTYKETALWGIYDRAEGFVTICCYIVLFIYSIYAFENTNNYKYLITPILILVFINSFLGLFQYVGQDLIKTNLGTAIVIPSEYQSPNTKMNLLYEAGKLYGTLFHYNYVGSFVAIVLPILLCLTVFEYEDIMYKICLGIGVSLSIWLLFGSTSRAGIIGIIASAILGIIIFWKQLFKKWKSILICIASLLVIAFALNFATKGAILEKLPGLASDIFSVFKDTNNFDYRDNVPVKDIKYTDKDTEIILQNETLKISYENTLPVFRNSKDEIINYVKNNNILTTDNETFKSYSFKFGPIDNKSPRSDGLLLNVNNQPTFMFALKDNNKYHLINLNTKKDIDLETPETFGFKGKEKLGSARGYIWSRSIPIIKNNLILGGGPDTFAFRFPQNDLIAKYYAYDTPNMIVDKPHNLFLQIALNEGVIALIAFLAIMIIYIADSIKLYAFKNYYNRPQVLGAAACLGVTGYLFAGIFNDSVVSVAPIFWIILGVGVAINYMNRSELNKKLK</sequence>
<dbReference type="GO" id="GO:0016874">
    <property type="term" value="F:ligase activity"/>
    <property type="evidence" value="ECO:0007669"/>
    <property type="project" value="UniProtKB-KW"/>
</dbReference>
<feature type="transmembrane region" description="Helical" evidence="5">
    <location>
        <begin position="287"/>
        <end position="307"/>
    </location>
</feature>
<comment type="caution">
    <text evidence="7">The sequence shown here is derived from an EMBL/GenBank/DDBJ whole genome shotgun (WGS) entry which is preliminary data.</text>
</comment>
<gene>
    <name evidence="7" type="ORF">GKZ28_04090</name>
</gene>
<feature type="transmembrane region" description="Helical" evidence="5">
    <location>
        <begin position="151"/>
        <end position="172"/>
    </location>
</feature>
<proteinExistence type="predicted"/>
<feature type="domain" description="O-antigen ligase-related" evidence="6">
    <location>
        <begin position="426"/>
        <end position="536"/>
    </location>
</feature>
<evidence type="ECO:0000259" key="6">
    <source>
        <dbReference type="Pfam" id="PF04932"/>
    </source>
</evidence>
<keyword evidence="7" id="KW-0436">Ligase</keyword>
<evidence type="ECO:0000256" key="1">
    <source>
        <dbReference type="ARBA" id="ARBA00004141"/>
    </source>
</evidence>
<dbReference type="RefSeq" id="WP_160358161.1">
    <property type="nucleotide sequence ID" value="NZ_WSRQ01000005.1"/>
</dbReference>
<feature type="transmembrane region" description="Helical" evidence="5">
    <location>
        <begin position="519"/>
        <end position="541"/>
    </location>
</feature>
<feature type="transmembrane region" description="Helical" evidence="5">
    <location>
        <begin position="561"/>
        <end position="579"/>
    </location>
</feature>
<evidence type="ECO:0000313" key="8">
    <source>
        <dbReference type="Proteomes" id="UP000656077"/>
    </source>
</evidence>